<dbReference type="PANTHER" id="PTHR33164">
    <property type="entry name" value="TRANSCRIPTIONAL REGULATOR, MARR FAMILY"/>
    <property type="match status" value="1"/>
</dbReference>
<dbReference type="Pfam" id="PF01047">
    <property type="entry name" value="MarR"/>
    <property type="match status" value="1"/>
</dbReference>
<evidence type="ECO:0000259" key="1">
    <source>
        <dbReference type="PROSITE" id="PS50995"/>
    </source>
</evidence>
<dbReference type="InterPro" id="IPR000835">
    <property type="entry name" value="HTH_MarR-typ"/>
</dbReference>
<dbReference type="InterPro" id="IPR039422">
    <property type="entry name" value="MarR/SlyA-like"/>
</dbReference>
<organism evidence="2 3">
    <name type="scientific">Ruegeria marina</name>
    <dbReference type="NCBI Taxonomy" id="639004"/>
    <lineage>
        <taxon>Bacteria</taxon>
        <taxon>Pseudomonadati</taxon>
        <taxon>Pseudomonadota</taxon>
        <taxon>Alphaproteobacteria</taxon>
        <taxon>Rhodobacterales</taxon>
        <taxon>Roseobacteraceae</taxon>
        <taxon>Ruegeria</taxon>
    </lineage>
</organism>
<protein>
    <submittedName>
        <fullName evidence="2">DNA-binding transcriptional regulator, MarR family</fullName>
    </submittedName>
</protein>
<dbReference type="PROSITE" id="PS50995">
    <property type="entry name" value="HTH_MARR_2"/>
    <property type="match status" value="1"/>
</dbReference>
<keyword evidence="3" id="KW-1185">Reference proteome</keyword>
<dbReference type="OrthoDB" id="8906692at2"/>
<dbReference type="STRING" id="639004.SAMN04488239_1155"/>
<feature type="domain" description="HTH marR-type" evidence="1">
    <location>
        <begin position="1"/>
        <end position="138"/>
    </location>
</feature>
<dbReference type="EMBL" id="FMZV01000015">
    <property type="protein sequence ID" value="SDE16284.1"/>
    <property type="molecule type" value="Genomic_DNA"/>
</dbReference>
<dbReference type="GO" id="GO:0003677">
    <property type="term" value="F:DNA binding"/>
    <property type="evidence" value="ECO:0007669"/>
    <property type="project" value="UniProtKB-KW"/>
</dbReference>
<dbReference type="PRINTS" id="PR00598">
    <property type="entry name" value="HTHMARR"/>
</dbReference>
<evidence type="ECO:0000313" key="3">
    <source>
        <dbReference type="Proteomes" id="UP000199628"/>
    </source>
</evidence>
<dbReference type="RefSeq" id="WP_093034987.1">
    <property type="nucleotide sequence ID" value="NZ_FMZV01000015.1"/>
</dbReference>
<name>A0A1G7AMY1_9RHOB</name>
<dbReference type="Proteomes" id="UP000199628">
    <property type="component" value="Unassembled WGS sequence"/>
</dbReference>
<dbReference type="GO" id="GO:0003700">
    <property type="term" value="F:DNA-binding transcription factor activity"/>
    <property type="evidence" value="ECO:0007669"/>
    <property type="project" value="InterPro"/>
</dbReference>
<evidence type="ECO:0000313" key="2">
    <source>
        <dbReference type="EMBL" id="SDE16284.1"/>
    </source>
</evidence>
<sequence length="158" mass="17875">MGIENQDPPEFHLSVLNMQIREMMNAVLRPHGLKLVEWRLLQCLADQGALSICDLATLAVIERTATSRLVDRMLERGLVSKEQMEDDRRFSRVSLCDAGRVKLEACTEDVHAVRQKLFEGLEQVEIASLLTILKRLQRGCAAVMADRVAIPIPARKKR</sequence>
<proteinExistence type="predicted"/>
<dbReference type="Gene3D" id="1.10.10.10">
    <property type="entry name" value="Winged helix-like DNA-binding domain superfamily/Winged helix DNA-binding domain"/>
    <property type="match status" value="1"/>
</dbReference>
<keyword evidence="2" id="KW-0238">DNA-binding</keyword>
<dbReference type="SUPFAM" id="SSF46785">
    <property type="entry name" value="Winged helix' DNA-binding domain"/>
    <property type="match status" value="1"/>
</dbReference>
<reference evidence="3" key="1">
    <citation type="submission" date="2016-10" db="EMBL/GenBank/DDBJ databases">
        <authorList>
            <person name="Varghese N."/>
            <person name="Submissions S."/>
        </authorList>
    </citation>
    <scope>NUCLEOTIDE SEQUENCE [LARGE SCALE GENOMIC DNA]</scope>
    <source>
        <strain evidence="3">CGMCC 1.9108</strain>
    </source>
</reference>
<dbReference type="GO" id="GO:0006950">
    <property type="term" value="P:response to stress"/>
    <property type="evidence" value="ECO:0007669"/>
    <property type="project" value="TreeGrafter"/>
</dbReference>
<accession>A0A1G7AMY1</accession>
<gene>
    <name evidence="2" type="ORF">SAMN04488239_1155</name>
</gene>
<dbReference type="PANTHER" id="PTHR33164:SF13">
    <property type="entry name" value="4-HYDROXYPHENYLACETATE CATABOLISM PROTEIN"/>
    <property type="match status" value="1"/>
</dbReference>
<dbReference type="SMART" id="SM00347">
    <property type="entry name" value="HTH_MARR"/>
    <property type="match status" value="1"/>
</dbReference>
<dbReference type="InterPro" id="IPR036390">
    <property type="entry name" value="WH_DNA-bd_sf"/>
</dbReference>
<dbReference type="AlphaFoldDB" id="A0A1G7AMY1"/>
<dbReference type="InterPro" id="IPR036388">
    <property type="entry name" value="WH-like_DNA-bd_sf"/>
</dbReference>